<evidence type="ECO:0000313" key="3">
    <source>
        <dbReference type="Proteomes" id="UP001058330"/>
    </source>
</evidence>
<dbReference type="Gene3D" id="2.120.10.30">
    <property type="entry name" value="TolB, C-terminal domain"/>
    <property type="match status" value="1"/>
</dbReference>
<accession>A0ABY5RJI0</accession>
<name>A0ABY5RJI0_HALLR</name>
<feature type="compositionally biased region" description="Polar residues" evidence="1">
    <location>
        <begin position="622"/>
        <end position="640"/>
    </location>
</feature>
<geneLocation type="plasmid" evidence="2 3">
    <name>pHl5678-1</name>
</geneLocation>
<keyword evidence="2" id="KW-0614">Plasmid</keyword>
<dbReference type="Pfam" id="PF09684">
    <property type="entry name" value="Tail_P2_I"/>
    <property type="match status" value="1"/>
</dbReference>
<feature type="compositionally biased region" description="Polar residues" evidence="1">
    <location>
        <begin position="604"/>
        <end position="613"/>
    </location>
</feature>
<proteinExistence type="predicted"/>
<feature type="region of interest" description="Disordered" evidence="1">
    <location>
        <begin position="604"/>
        <end position="640"/>
    </location>
</feature>
<sequence>MNFSYTTTTSEADWSNGVLDNVELRNGGVRLATKTTTRRTEVASEVRDIAADPDGILYTLRTNGAVYRYDPATEFRERLLKGTDRAVRDPRAICASSNRVFVCDAADGTITALSPRLHRVVGTLHPDLDAPRALAYASGTIYALTADGLVAVDRGGTADTTFGDELTNPVDFAAREGALYVLDRDGGDAGTTNEISAEGAIDTTGELTDAELSLRVLGPSGSTTADSTLGPDGTFDFSDEAFTPTCVTALGEKPAVSGPIDAAGGEEHGIFVYDSATETFDQRVALEASPRKMVAQSGDSDTQTLHVVTGEERTCHGFRALDQYVNHPRQNRHVGTAILRYDSGTKDIDWHRVTLGIIRSSASTQVRIRYRATDEPPVVEFDADCFEDMSQAEASAVRGMGIESMWEFVTANPDALVPQDAAFTRNDIHSWQAAGRTALASHAASEWTTSDVIDPEDILLDDANGRYLYVAVELLGTPDASPLVDSVRAYCPRTSYLRHMPEIYQEDEQSAAFLERYLSVMESSFVDIESEIESIGTHFDPYGVASESLEWLEGWLAADLGQNWPESARRELLARAPELYKKRGTKAGLIELIELYLRHTNPRVSTPLQQSLPDASKPVRASSGTNTQSDSESGQTTPKNGVSDYRLFFVEQTDLGALDEDVVDRQYGSFLSGSRSFALFCGSLDSDEQVEALQDIIDAESPAHVNGTVVEMEDEFTLGESSFLGLNSHLASREFSMGEARLGEDTVLTPRGAVE</sequence>
<evidence type="ECO:0000313" key="2">
    <source>
        <dbReference type="EMBL" id="UVE52063.1"/>
    </source>
</evidence>
<keyword evidence="3" id="KW-1185">Reference proteome</keyword>
<dbReference type="Proteomes" id="UP001058330">
    <property type="component" value="Plasmid pHl5678-1"/>
</dbReference>
<dbReference type="InterPro" id="IPR011748">
    <property type="entry name" value="Unchr_phage_tail-like"/>
</dbReference>
<evidence type="ECO:0000256" key="1">
    <source>
        <dbReference type="SAM" id="MobiDB-lite"/>
    </source>
</evidence>
<dbReference type="GeneID" id="74530709"/>
<dbReference type="InterPro" id="IPR006521">
    <property type="entry name" value="Tail_protein_I"/>
</dbReference>
<dbReference type="EMBL" id="CP078064">
    <property type="protein sequence ID" value="UVE52063.1"/>
    <property type="molecule type" value="Genomic_DNA"/>
</dbReference>
<dbReference type="InterPro" id="IPR011042">
    <property type="entry name" value="6-blade_b-propeller_TolB-like"/>
</dbReference>
<organism evidence="2 3">
    <name type="scientific">Haloferax larsenii</name>
    <dbReference type="NCBI Taxonomy" id="302484"/>
    <lineage>
        <taxon>Archaea</taxon>
        <taxon>Methanobacteriati</taxon>
        <taxon>Methanobacteriota</taxon>
        <taxon>Stenosarchaea group</taxon>
        <taxon>Halobacteria</taxon>
        <taxon>Halobacteriales</taxon>
        <taxon>Haloferacaceae</taxon>
        <taxon>Haloferax</taxon>
    </lineage>
</organism>
<gene>
    <name evidence="2" type="ORF">KU306_17290</name>
</gene>
<protein>
    <submittedName>
        <fullName evidence="2">Phage tail protein</fullName>
    </submittedName>
</protein>
<dbReference type="RefSeq" id="WP_258303556.1">
    <property type="nucleotide sequence ID" value="NZ_CP078064.1"/>
</dbReference>
<dbReference type="NCBIfam" id="TIGR02242">
    <property type="entry name" value="tail_TIGR02242"/>
    <property type="match status" value="1"/>
</dbReference>
<reference evidence="2" key="1">
    <citation type="submission" date="2021-07" db="EMBL/GenBank/DDBJ databases">
        <title>Studies on halocins as antimicrobial molecules from haloarchaea.</title>
        <authorList>
            <person name="Kumar S."/>
            <person name="Khare S.K."/>
        </authorList>
    </citation>
    <scope>NUCLEOTIDE SEQUENCE</scope>
    <source>
        <strain evidence="2">NCIM 5678</strain>
        <plasmid evidence="2">pHl5678-1</plasmid>
    </source>
</reference>
<dbReference type="SUPFAM" id="SSF63825">
    <property type="entry name" value="YWTD domain"/>
    <property type="match status" value="1"/>
</dbReference>